<keyword evidence="2" id="KW-0812">Transmembrane</keyword>
<evidence type="ECO:0000313" key="6">
    <source>
        <dbReference type="EMBL" id="KAK9402494.1"/>
    </source>
</evidence>
<dbReference type="InterPro" id="IPR001604">
    <property type="entry name" value="Endo_G_ENPP1-like_dom"/>
</dbReference>
<organism evidence="6 7">
    <name type="scientific">Crotalus adamanteus</name>
    <name type="common">Eastern diamondback rattlesnake</name>
    <dbReference type="NCBI Taxonomy" id="8729"/>
    <lineage>
        <taxon>Eukaryota</taxon>
        <taxon>Metazoa</taxon>
        <taxon>Chordata</taxon>
        <taxon>Craniata</taxon>
        <taxon>Vertebrata</taxon>
        <taxon>Euteleostomi</taxon>
        <taxon>Lepidosauria</taxon>
        <taxon>Squamata</taxon>
        <taxon>Bifurcata</taxon>
        <taxon>Unidentata</taxon>
        <taxon>Episquamata</taxon>
        <taxon>Toxicofera</taxon>
        <taxon>Serpentes</taxon>
        <taxon>Colubroidea</taxon>
        <taxon>Viperidae</taxon>
        <taxon>Crotalinae</taxon>
        <taxon>Crotalus</taxon>
    </lineage>
</organism>
<keyword evidence="7" id="KW-1185">Reference proteome</keyword>
<keyword evidence="6" id="KW-0255">Endonuclease</keyword>
<accession>A0AAW1BJW9</accession>
<dbReference type="EMBL" id="JAOTOJ010000004">
    <property type="protein sequence ID" value="KAK9402494.1"/>
    <property type="molecule type" value="Genomic_DNA"/>
</dbReference>
<dbReference type="PANTHER" id="PTHR21472">
    <property type="entry name" value="ENDONUCLEASE DOMAIN-CONTAINING 1 PROTEIN ENDOD1"/>
    <property type="match status" value="1"/>
</dbReference>
<evidence type="ECO:0000259" key="4">
    <source>
        <dbReference type="SMART" id="SM00477"/>
    </source>
</evidence>
<feature type="transmembrane region" description="Helical" evidence="2">
    <location>
        <begin position="447"/>
        <end position="466"/>
    </location>
</feature>
<dbReference type="GO" id="GO:0016787">
    <property type="term" value="F:hydrolase activity"/>
    <property type="evidence" value="ECO:0007669"/>
    <property type="project" value="InterPro"/>
</dbReference>
<evidence type="ECO:0000256" key="1">
    <source>
        <dbReference type="SAM" id="MobiDB-lite"/>
    </source>
</evidence>
<dbReference type="AlphaFoldDB" id="A0AAW1BJW9"/>
<feature type="transmembrane region" description="Helical" evidence="2">
    <location>
        <begin position="375"/>
        <end position="396"/>
    </location>
</feature>
<feature type="transmembrane region" description="Helical" evidence="2">
    <location>
        <begin position="416"/>
        <end position="435"/>
    </location>
</feature>
<sequence length="486" mass="53857">MRAAFPACLLALLAWAASTQGRVVGDDQAGFAECDVFFYQQAPPAGFPAEQVAKICQKYRGEPRFATLYSTREKIPLFAAFRYTEGAAPAGQEVEEEEKEKEKEKEERWLVEPQIDDPGNNEAEMMPEAEIAESVEHLGKNQALMADYVDSGYERGRLNPSSLHKDDHHVATHTLTNAVPLSPPFQDLWHWEVEQLVSHSLAPHCQNGKDLHLLSGAMPSSLKVKDKIAVPKFVWLAACCDNGAESWSVGFIKEADVESRLEDLTVEALEKKLPAGAELFKNHCGHDRQDPKKLKAVLHSVKEVQGKKPTCVKKPTQNKHTQTAKEQSGFLKNFFHFVVSPILKLLQFVWYLVCQLVKCVWCLVKFIVQKIFSAVCTFIKGITAALLDIFICLAQVGVSILNGIAKNIYNVLMVTYRILSVPVNLILDIVSFPFYTLGAIPGVLKDIASGIGGLFLLVIDATTSLVKGLNHVVSFLAKKILPTTVF</sequence>
<dbReference type="SMART" id="SM00477">
    <property type="entry name" value="NUC"/>
    <property type="match status" value="1"/>
</dbReference>
<dbReference type="Pfam" id="PF01223">
    <property type="entry name" value="Endonuclease_NS"/>
    <property type="match status" value="1"/>
</dbReference>
<dbReference type="SMART" id="SM00892">
    <property type="entry name" value="Endonuclease_NS"/>
    <property type="match status" value="1"/>
</dbReference>
<dbReference type="InterPro" id="IPR020821">
    <property type="entry name" value="ENPP1-3/EXOG-like_nuc-like"/>
</dbReference>
<dbReference type="InterPro" id="IPR044925">
    <property type="entry name" value="His-Me_finger_sf"/>
</dbReference>
<feature type="region of interest" description="Disordered" evidence="1">
    <location>
        <begin position="88"/>
        <end position="108"/>
    </location>
</feature>
<evidence type="ECO:0000256" key="2">
    <source>
        <dbReference type="SAM" id="Phobius"/>
    </source>
</evidence>
<reference evidence="6 7" key="1">
    <citation type="journal article" date="2024" name="Proc. Natl. Acad. Sci. U.S.A.">
        <title>The genetic regulatory architecture and epigenomic basis for age-related changes in rattlesnake venom.</title>
        <authorList>
            <person name="Hogan M.P."/>
            <person name="Holding M.L."/>
            <person name="Nystrom G.S."/>
            <person name="Colston T.J."/>
            <person name="Bartlett D.A."/>
            <person name="Mason A.J."/>
            <person name="Ellsworth S.A."/>
            <person name="Rautsaw R.M."/>
            <person name="Lawrence K.C."/>
            <person name="Strickland J.L."/>
            <person name="He B."/>
            <person name="Fraser P."/>
            <person name="Margres M.J."/>
            <person name="Gilbert D.M."/>
            <person name="Gibbs H.L."/>
            <person name="Parkinson C.L."/>
            <person name="Rokyta D.R."/>
        </authorList>
    </citation>
    <scope>NUCLEOTIDE SEQUENCE [LARGE SCALE GENOMIC DNA]</scope>
    <source>
        <strain evidence="6">DRR0105</strain>
    </source>
</reference>
<dbReference type="Proteomes" id="UP001474421">
    <property type="component" value="Unassembled WGS sequence"/>
</dbReference>
<name>A0AAW1BJW9_CROAD</name>
<keyword evidence="2" id="KW-0472">Membrane</keyword>
<dbReference type="PANTHER" id="PTHR21472:SF8">
    <property type="entry name" value="ENDONUCLEASE DOMAIN-CONTAINING 1 PROTEIN"/>
    <property type="match status" value="1"/>
</dbReference>
<evidence type="ECO:0000313" key="7">
    <source>
        <dbReference type="Proteomes" id="UP001474421"/>
    </source>
</evidence>
<dbReference type="GO" id="GO:0046872">
    <property type="term" value="F:metal ion binding"/>
    <property type="evidence" value="ECO:0007669"/>
    <property type="project" value="InterPro"/>
</dbReference>
<feature type="signal peptide" evidence="3">
    <location>
        <begin position="1"/>
        <end position="21"/>
    </location>
</feature>
<dbReference type="InterPro" id="IPR044929">
    <property type="entry name" value="DNA/RNA_non-sp_Endonuclease_sf"/>
</dbReference>
<dbReference type="GO" id="GO:0003676">
    <property type="term" value="F:nucleic acid binding"/>
    <property type="evidence" value="ECO:0007669"/>
    <property type="project" value="InterPro"/>
</dbReference>
<protein>
    <submittedName>
        <fullName evidence="6">Endonuclease domain-containing 1 protein</fullName>
    </submittedName>
</protein>
<evidence type="ECO:0000259" key="5">
    <source>
        <dbReference type="SMART" id="SM00892"/>
    </source>
</evidence>
<dbReference type="GO" id="GO:0004519">
    <property type="term" value="F:endonuclease activity"/>
    <property type="evidence" value="ECO:0007669"/>
    <property type="project" value="UniProtKB-KW"/>
</dbReference>
<proteinExistence type="predicted"/>
<dbReference type="SUPFAM" id="SSF54060">
    <property type="entry name" value="His-Me finger endonucleases"/>
    <property type="match status" value="1"/>
</dbReference>
<keyword evidence="6" id="KW-0540">Nuclease</keyword>
<feature type="chain" id="PRO_5043598099" evidence="3">
    <location>
        <begin position="22"/>
        <end position="486"/>
    </location>
</feature>
<evidence type="ECO:0000256" key="3">
    <source>
        <dbReference type="SAM" id="SignalP"/>
    </source>
</evidence>
<keyword evidence="3" id="KW-0732">Signal</keyword>
<comment type="caution">
    <text evidence="6">The sequence shown here is derived from an EMBL/GenBank/DDBJ whole genome shotgun (WGS) entry which is preliminary data.</text>
</comment>
<dbReference type="Gene3D" id="3.40.570.10">
    <property type="entry name" value="Extracellular Endonuclease, subunit A"/>
    <property type="match status" value="1"/>
</dbReference>
<dbReference type="InterPro" id="IPR039015">
    <property type="entry name" value="ENDOD1"/>
</dbReference>
<keyword evidence="2" id="KW-1133">Transmembrane helix</keyword>
<keyword evidence="6" id="KW-0378">Hydrolase</keyword>
<gene>
    <name evidence="6" type="ORF">NXF25_010850</name>
</gene>
<feature type="domain" description="DNA/RNA non-specific endonuclease/pyrophosphatase/phosphodiesterase" evidence="5">
    <location>
        <begin position="61"/>
        <end position="279"/>
    </location>
</feature>
<feature type="transmembrane region" description="Helical" evidence="2">
    <location>
        <begin position="348"/>
        <end position="368"/>
    </location>
</feature>
<feature type="domain" description="ENPP1-3/EXOG-like endonuclease/phosphodiesterase" evidence="4">
    <location>
        <begin position="62"/>
        <end position="286"/>
    </location>
</feature>